<evidence type="ECO:0000259" key="4">
    <source>
        <dbReference type="SMART" id="SM00822"/>
    </source>
</evidence>
<dbReference type="PANTHER" id="PTHR44196:SF2">
    <property type="entry name" value="SHORT-CHAIN DEHYDROGENASE-RELATED"/>
    <property type="match status" value="1"/>
</dbReference>
<dbReference type="CDD" id="cd05233">
    <property type="entry name" value="SDR_c"/>
    <property type="match status" value="1"/>
</dbReference>
<comment type="caution">
    <text evidence="5">The sequence shown here is derived from an EMBL/GenBank/DDBJ whole genome shotgun (WGS) entry which is preliminary data.</text>
</comment>
<dbReference type="InterPro" id="IPR002347">
    <property type="entry name" value="SDR_fam"/>
</dbReference>
<evidence type="ECO:0000256" key="1">
    <source>
        <dbReference type="ARBA" id="ARBA00006484"/>
    </source>
</evidence>
<evidence type="ECO:0000256" key="2">
    <source>
        <dbReference type="ARBA" id="ARBA00023002"/>
    </source>
</evidence>
<feature type="domain" description="Ketoreductase" evidence="4">
    <location>
        <begin position="13"/>
        <end position="193"/>
    </location>
</feature>
<dbReference type="Proteomes" id="UP000056209">
    <property type="component" value="Unassembled WGS sequence"/>
</dbReference>
<dbReference type="PRINTS" id="PR00080">
    <property type="entry name" value="SDRFAMILY"/>
</dbReference>
<sequence>MTQPAPKNRPAPSTALITGASSGIGEQIAMALAARGSHLILVARSEGPLNALADTLRARHSVQVHVLPQDLTRPHAAHDLLKRTQALNLNVDILVNNAGFADYGEFSELDVQKQLDMIQVNITDLTELTHAYLSGMRARGRGRVLNIASTAAFLPGPLMAVYYATKAYVLSFSEALHEELRGTGVSVTAACPGPVETGFQAAANMGGSRLLRDRLTRAAILPAREVAAQAVTAMLRGEAVHVIGTVNRLQTLLPRLLPRRVLPPLIRRIQGQH</sequence>
<proteinExistence type="inferred from homology"/>
<dbReference type="PRINTS" id="PR00081">
    <property type="entry name" value="GDHRDH"/>
</dbReference>
<keyword evidence="2" id="KW-0560">Oxidoreductase</keyword>
<dbReference type="RefSeq" id="WP_058978437.1">
    <property type="nucleotide sequence ID" value="NZ_BCMS01000001.1"/>
</dbReference>
<dbReference type="AlphaFoldDB" id="A0A100HLZ7"/>
<dbReference type="InterPro" id="IPR057326">
    <property type="entry name" value="KR_dom"/>
</dbReference>
<dbReference type="GO" id="GO:0016491">
    <property type="term" value="F:oxidoreductase activity"/>
    <property type="evidence" value="ECO:0007669"/>
    <property type="project" value="UniProtKB-KW"/>
</dbReference>
<evidence type="ECO:0000313" key="5">
    <source>
        <dbReference type="EMBL" id="GAQ23138.1"/>
    </source>
</evidence>
<dbReference type="GO" id="GO:0016020">
    <property type="term" value="C:membrane"/>
    <property type="evidence" value="ECO:0007669"/>
    <property type="project" value="TreeGrafter"/>
</dbReference>
<dbReference type="PIRSF" id="PIRSF000126">
    <property type="entry name" value="11-beta-HSD1"/>
    <property type="match status" value="1"/>
</dbReference>
<accession>A0A100HLZ7</accession>
<keyword evidence="6" id="KW-1185">Reference proteome</keyword>
<name>A0A100HLZ7_9DEIO</name>
<evidence type="ECO:0000313" key="6">
    <source>
        <dbReference type="Proteomes" id="UP000056209"/>
    </source>
</evidence>
<dbReference type="EMBL" id="BCMS01000001">
    <property type="protein sequence ID" value="GAQ23138.1"/>
    <property type="molecule type" value="Genomic_DNA"/>
</dbReference>
<dbReference type="Gene3D" id="3.40.50.720">
    <property type="entry name" value="NAD(P)-binding Rossmann-like Domain"/>
    <property type="match status" value="1"/>
</dbReference>
<protein>
    <submittedName>
        <fullName evidence="5">Short-chain dehydrogenase/reductase SDR</fullName>
    </submittedName>
</protein>
<dbReference type="Pfam" id="PF00106">
    <property type="entry name" value="adh_short"/>
    <property type="match status" value="1"/>
</dbReference>
<dbReference type="SUPFAM" id="SSF51735">
    <property type="entry name" value="NAD(P)-binding Rossmann-fold domains"/>
    <property type="match status" value="1"/>
</dbReference>
<gene>
    <name evidence="5" type="ORF">DEIGR_103165</name>
</gene>
<dbReference type="OrthoDB" id="9808814at2"/>
<dbReference type="SMART" id="SM00822">
    <property type="entry name" value="PKS_KR"/>
    <property type="match status" value="1"/>
</dbReference>
<reference evidence="6" key="1">
    <citation type="submission" date="2015-11" db="EMBL/GenBank/DDBJ databases">
        <title>Draft Genome Sequence of the Radioresistant Bacterium Deinococcus grandis, Isolated from Freshwater Fish in Japan.</title>
        <authorList>
            <person name="Satoh K."/>
            <person name="Onodera T."/>
            <person name="Omoso K."/>
            <person name="Takeda-Yano K."/>
            <person name="Katayama T."/>
            <person name="Oono Y."/>
            <person name="Narumi I."/>
        </authorList>
    </citation>
    <scope>NUCLEOTIDE SEQUENCE [LARGE SCALE GENOMIC DNA]</scope>
    <source>
        <strain evidence="6">ATCC 43672</strain>
    </source>
</reference>
<organism evidence="5 6">
    <name type="scientific">Deinococcus grandis</name>
    <dbReference type="NCBI Taxonomy" id="57498"/>
    <lineage>
        <taxon>Bacteria</taxon>
        <taxon>Thermotogati</taxon>
        <taxon>Deinococcota</taxon>
        <taxon>Deinococci</taxon>
        <taxon>Deinococcales</taxon>
        <taxon>Deinococcaceae</taxon>
        <taxon>Deinococcus</taxon>
    </lineage>
</organism>
<dbReference type="PANTHER" id="PTHR44196">
    <property type="entry name" value="DEHYDROGENASE/REDUCTASE SDR FAMILY MEMBER 7B"/>
    <property type="match status" value="1"/>
</dbReference>
<dbReference type="InterPro" id="IPR036291">
    <property type="entry name" value="NAD(P)-bd_dom_sf"/>
</dbReference>
<comment type="similarity">
    <text evidence="1 3">Belongs to the short-chain dehydrogenases/reductases (SDR) family.</text>
</comment>
<evidence type="ECO:0000256" key="3">
    <source>
        <dbReference type="RuleBase" id="RU000363"/>
    </source>
</evidence>